<comment type="caution">
    <text evidence="2">The sequence shown here is derived from an EMBL/GenBank/DDBJ whole genome shotgun (WGS) entry which is preliminary data.</text>
</comment>
<accession>A0A4Q7Y1Z1</accession>
<evidence type="ECO:0000313" key="3">
    <source>
        <dbReference type="Proteomes" id="UP000292507"/>
    </source>
</evidence>
<feature type="region of interest" description="Disordered" evidence="1">
    <location>
        <begin position="1"/>
        <end position="24"/>
    </location>
</feature>
<gene>
    <name evidence="2" type="ORF">BKA19_0135</name>
</gene>
<organism evidence="2 3">
    <name type="scientific">Blastococcus saxobsidens</name>
    <dbReference type="NCBI Taxonomy" id="138336"/>
    <lineage>
        <taxon>Bacteria</taxon>
        <taxon>Bacillati</taxon>
        <taxon>Actinomycetota</taxon>
        <taxon>Actinomycetes</taxon>
        <taxon>Geodermatophilales</taxon>
        <taxon>Geodermatophilaceae</taxon>
        <taxon>Blastococcus</taxon>
    </lineage>
</organism>
<reference evidence="2 3" key="1">
    <citation type="submission" date="2019-02" db="EMBL/GenBank/DDBJ databases">
        <title>Sequencing the genomes of 1000 actinobacteria strains.</title>
        <authorList>
            <person name="Klenk H.-P."/>
        </authorList>
    </citation>
    <scope>NUCLEOTIDE SEQUENCE [LARGE SCALE GENOMIC DNA]</scope>
    <source>
        <strain evidence="2 3">DSM 44509</strain>
    </source>
</reference>
<sequence length="54" mass="5736">MDVDGSPDEAAFRTGVRSSPGEYAGELWRRAKAGRLLPGDEAEHLDPVVGALGR</sequence>
<proteinExistence type="predicted"/>
<keyword evidence="3" id="KW-1185">Reference proteome</keyword>
<evidence type="ECO:0000313" key="2">
    <source>
        <dbReference type="EMBL" id="RZU30518.1"/>
    </source>
</evidence>
<protein>
    <submittedName>
        <fullName evidence="2">Uncharacterized protein</fullName>
    </submittedName>
</protein>
<name>A0A4Q7Y1Z1_9ACTN</name>
<dbReference type="RefSeq" id="WP_158657651.1">
    <property type="nucleotide sequence ID" value="NZ_POQT01000042.1"/>
</dbReference>
<evidence type="ECO:0000256" key="1">
    <source>
        <dbReference type="SAM" id="MobiDB-lite"/>
    </source>
</evidence>
<dbReference type="Proteomes" id="UP000292507">
    <property type="component" value="Unassembled WGS sequence"/>
</dbReference>
<dbReference type="EMBL" id="SHKV01000001">
    <property type="protein sequence ID" value="RZU30518.1"/>
    <property type="molecule type" value="Genomic_DNA"/>
</dbReference>
<dbReference type="AlphaFoldDB" id="A0A4Q7Y1Z1"/>